<dbReference type="Gene3D" id="1.25.10.10">
    <property type="entry name" value="Leucine-rich Repeat Variant"/>
    <property type="match status" value="1"/>
</dbReference>
<evidence type="ECO:0000313" key="8">
    <source>
        <dbReference type="Proteomes" id="UP000094112"/>
    </source>
</evidence>
<dbReference type="PANTHER" id="PTHR10698">
    <property type="entry name" value="V-TYPE PROTON ATPASE SUBUNIT H"/>
    <property type="match status" value="1"/>
</dbReference>
<keyword evidence="4 5" id="KW-0406">Ion transport</keyword>
<evidence type="ECO:0000313" key="7">
    <source>
        <dbReference type="EMBL" id="ODQ59594.1"/>
    </source>
</evidence>
<comment type="similarity">
    <text evidence="1 5">Belongs to the V-ATPase H subunit family.</text>
</comment>
<dbReference type="EMBL" id="KV454210">
    <property type="protein sequence ID" value="ODQ59594.1"/>
    <property type="molecule type" value="Genomic_DNA"/>
</dbReference>
<dbReference type="PIRSF" id="PIRSF032184">
    <property type="entry name" value="ATPase_V1_H"/>
    <property type="match status" value="1"/>
</dbReference>
<protein>
    <recommendedName>
        <fullName evidence="5">V-type proton ATPase subunit H</fullName>
    </recommendedName>
</protein>
<dbReference type="STRING" id="683960.A0A1E3P315"/>
<evidence type="ECO:0000256" key="1">
    <source>
        <dbReference type="ARBA" id="ARBA00008613"/>
    </source>
</evidence>
<name>A0A1E3P315_WICAA</name>
<comment type="subunit">
    <text evidence="5">V-ATPase is a heteromultimeric enzyme made up of two complexes: the ATP-hydrolytic V1 complex and the proton translocation V0 complex.</text>
</comment>
<dbReference type="InterPro" id="IPR038497">
    <property type="entry name" value="ATPase_V1-cplx_hsu_C_sf"/>
</dbReference>
<organism evidence="7 8">
    <name type="scientific">Wickerhamomyces anomalus (strain ATCC 58044 / CBS 1984 / NCYC 433 / NRRL Y-366-8)</name>
    <name type="common">Yeast</name>
    <name type="synonym">Hansenula anomala</name>
    <dbReference type="NCBI Taxonomy" id="683960"/>
    <lineage>
        <taxon>Eukaryota</taxon>
        <taxon>Fungi</taxon>
        <taxon>Dikarya</taxon>
        <taxon>Ascomycota</taxon>
        <taxon>Saccharomycotina</taxon>
        <taxon>Saccharomycetes</taxon>
        <taxon>Phaffomycetales</taxon>
        <taxon>Wickerhamomycetaceae</taxon>
        <taxon>Wickerhamomyces</taxon>
    </lineage>
</organism>
<evidence type="ECO:0000256" key="4">
    <source>
        <dbReference type="ARBA" id="ARBA00023065"/>
    </source>
</evidence>
<dbReference type="InterPro" id="IPR011989">
    <property type="entry name" value="ARM-like"/>
</dbReference>
<keyword evidence="2 5" id="KW-0813">Transport</keyword>
<dbReference type="GO" id="GO:0007035">
    <property type="term" value="P:vacuolar acidification"/>
    <property type="evidence" value="ECO:0007669"/>
    <property type="project" value="EnsemblFungi"/>
</dbReference>
<evidence type="ECO:0000256" key="2">
    <source>
        <dbReference type="ARBA" id="ARBA00022448"/>
    </source>
</evidence>
<keyword evidence="8" id="KW-1185">Reference proteome</keyword>
<dbReference type="OrthoDB" id="10263554at2759"/>
<dbReference type="AlphaFoldDB" id="A0A1E3P315"/>
<dbReference type="InterPro" id="IPR011987">
    <property type="entry name" value="ATPase_V1-cplx_hsu_C"/>
</dbReference>
<dbReference type="SUPFAM" id="SSF48371">
    <property type="entry name" value="ARM repeat"/>
    <property type="match status" value="1"/>
</dbReference>
<dbReference type="GO" id="GO:0000221">
    <property type="term" value="C:vacuolar proton-transporting V-type ATPase, V1 domain"/>
    <property type="evidence" value="ECO:0007669"/>
    <property type="project" value="UniProtKB-UniRule"/>
</dbReference>
<dbReference type="Pfam" id="PF03224">
    <property type="entry name" value="V-ATPase_H_N"/>
    <property type="match status" value="1"/>
</dbReference>
<evidence type="ECO:0000256" key="3">
    <source>
        <dbReference type="ARBA" id="ARBA00022781"/>
    </source>
</evidence>
<dbReference type="GO" id="GO:0046961">
    <property type="term" value="F:proton-transporting ATPase activity, rotational mechanism"/>
    <property type="evidence" value="ECO:0007669"/>
    <property type="project" value="UniProtKB-UniRule"/>
</dbReference>
<dbReference type="InterPro" id="IPR004908">
    <property type="entry name" value="ATPase_V1-cplx_hsu"/>
</dbReference>
<reference evidence="7 8" key="1">
    <citation type="journal article" date="2016" name="Proc. Natl. Acad. Sci. U.S.A.">
        <title>Comparative genomics of biotechnologically important yeasts.</title>
        <authorList>
            <person name="Riley R."/>
            <person name="Haridas S."/>
            <person name="Wolfe K.H."/>
            <person name="Lopes M.R."/>
            <person name="Hittinger C.T."/>
            <person name="Goeker M."/>
            <person name="Salamov A.A."/>
            <person name="Wisecaver J.H."/>
            <person name="Long T.M."/>
            <person name="Calvey C.H."/>
            <person name="Aerts A.L."/>
            <person name="Barry K.W."/>
            <person name="Choi C."/>
            <person name="Clum A."/>
            <person name="Coughlan A.Y."/>
            <person name="Deshpande S."/>
            <person name="Douglass A.P."/>
            <person name="Hanson S.J."/>
            <person name="Klenk H.-P."/>
            <person name="LaButti K.M."/>
            <person name="Lapidus A."/>
            <person name="Lindquist E.A."/>
            <person name="Lipzen A.M."/>
            <person name="Meier-Kolthoff J.P."/>
            <person name="Ohm R.A."/>
            <person name="Otillar R.P."/>
            <person name="Pangilinan J.L."/>
            <person name="Peng Y."/>
            <person name="Rokas A."/>
            <person name="Rosa C.A."/>
            <person name="Scheuner C."/>
            <person name="Sibirny A.A."/>
            <person name="Slot J.C."/>
            <person name="Stielow J.B."/>
            <person name="Sun H."/>
            <person name="Kurtzman C.P."/>
            <person name="Blackwell M."/>
            <person name="Grigoriev I.V."/>
            <person name="Jeffries T.W."/>
        </authorList>
    </citation>
    <scope>NUCLEOTIDE SEQUENCE [LARGE SCALE GENOMIC DNA]</scope>
    <source>
        <strain evidence="8">ATCC 58044 / CBS 1984 / NCYC 433 / NRRL Y-366-8</strain>
    </source>
</reference>
<feature type="domain" description="ATPase V1 complex subunit H C-terminal" evidence="6">
    <location>
        <begin position="352"/>
        <end position="469"/>
    </location>
</feature>
<evidence type="ECO:0000259" key="6">
    <source>
        <dbReference type="Pfam" id="PF11698"/>
    </source>
</evidence>
<dbReference type="Proteomes" id="UP000094112">
    <property type="component" value="Unassembled WGS sequence"/>
</dbReference>
<dbReference type="Pfam" id="PF11698">
    <property type="entry name" value="V-ATPase_H_C"/>
    <property type="match status" value="1"/>
</dbReference>
<dbReference type="InterPro" id="IPR016024">
    <property type="entry name" value="ARM-type_fold"/>
</dbReference>
<gene>
    <name evidence="7" type="ORF">WICANDRAFT_78241</name>
</gene>
<accession>A0A1E3P315</accession>
<comment type="function">
    <text evidence="5">Subunit of the V1 complex of vacuolar(H+)-ATPase (V-ATPase), a multisubunit enzyme composed of a peripheral complex (V1) that hydrolyzes ATP and a membrane integral complex (V0) that translocates protons. V-ATPase is responsible for acidifying and maintaining the pH of intracellular compartments.</text>
</comment>
<proteinExistence type="inferred from homology"/>
<dbReference type="GO" id="GO:0000329">
    <property type="term" value="C:fungal-type vacuole membrane"/>
    <property type="evidence" value="ECO:0007669"/>
    <property type="project" value="EnsemblFungi"/>
</dbReference>
<dbReference type="RefSeq" id="XP_019038801.1">
    <property type="nucleotide sequence ID" value="XM_019184687.1"/>
</dbReference>
<sequence length="470" mass="54687">MSASEESKPEERRAQHKVSSLESPYLEDYRTAIRSKTIPWDGFARSELLTQQEAKQLIELEGHTIKKRKETALNPDHIDDYTNTLLNLLSRDLPLERNDVKKYILVLFADLLENDLFIDKLIELNNGNPDVILTPFVKYLDNNDEIIRLFSIYNLTSILIQPEIQPTDDSIVLKLFQSLNHLIESSNFNLKFLSIELIVDLLLIKPYRSIYWTKHDEFISNLFLNLNEYLNNNSSDSIQFQYKILLSIWLLSFNSKILKELSTIYQNESLILLKLVKISIKEKIIRLIISILNNFTSIPSDLKNSLNNIKFLILIGNIEPVLNNLQNRKWSDDELIEDLEKLSSKISDVYSNLTSFDEYLQELNSKNLRNSPTHSNDEFFIDNLSKFQDSNYKIFKQLIELLDFDGNDSSNYAFILNDIGKILKLDSKAIDVLNELHKKTKIMELLNHKNSEVRYAALKATQLIVSQTFK</sequence>
<dbReference type="GeneID" id="30201933"/>
<dbReference type="PANTHER" id="PTHR10698:SF0">
    <property type="entry name" value="V-TYPE PROTON ATPASE SUBUNIT H"/>
    <property type="match status" value="1"/>
</dbReference>
<dbReference type="Gene3D" id="1.25.40.150">
    <property type="entry name" value="V-type ATPase, subunit H, C-terminal domain"/>
    <property type="match status" value="1"/>
</dbReference>
<evidence type="ECO:0000256" key="5">
    <source>
        <dbReference type="PIRNR" id="PIRNR032184"/>
    </source>
</evidence>
<keyword evidence="3 5" id="KW-0375">Hydrogen ion transport</keyword>